<evidence type="ECO:0000313" key="1">
    <source>
        <dbReference type="EMBL" id="GAH12562.1"/>
    </source>
</evidence>
<reference evidence="1" key="1">
    <citation type="journal article" date="2014" name="Front. Microbiol.">
        <title>High frequency of phylogenetically diverse reductive dehalogenase-homologous genes in deep subseafloor sedimentary metagenomes.</title>
        <authorList>
            <person name="Kawai M."/>
            <person name="Futagami T."/>
            <person name="Toyoda A."/>
            <person name="Takaki Y."/>
            <person name="Nishi S."/>
            <person name="Hori S."/>
            <person name="Arai W."/>
            <person name="Tsubouchi T."/>
            <person name="Morono Y."/>
            <person name="Uchiyama I."/>
            <person name="Ito T."/>
            <person name="Fujiyama A."/>
            <person name="Inagaki F."/>
            <person name="Takami H."/>
        </authorList>
    </citation>
    <scope>NUCLEOTIDE SEQUENCE</scope>
    <source>
        <strain evidence="1">Expedition CK06-06</strain>
    </source>
</reference>
<name>X1CXK5_9ZZZZ</name>
<proteinExistence type="predicted"/>
<feature type="non-terminal residue" evidence="1">
    <location>
        <position position="101"/>
    </location>
</feature>
<protein>
    <submittedName>
        <fullName evidence="1">Uncharacterized protein</fullName>
    </submittedName>
</protein>
<accession>X1CXK5</accession>
<sequence>MEKITSEPFEADKRRDQATIGFDDGFANMTSIGFLVGSSYNSQVAPFSLLMVNGYRSPLGLFAGLGTGIEFLSTSYMPFFLDLRYDLIGTDVVPYVLAKGS</sequence>
<organism evidence="1">
    <name type="scientific">marine sediment metagenome</name>
    <dbReference type="NCBI Taxonomy" id="412755"/>
    <lineage>
        <taxon>unclassified sequences</taxon>
        <taxon>metagenomes</taxon>
        <taxon>ecological metagenomes</taxon>
    </lineage>
</organism>
<dbReference type="EMBL" id="BART01036596">
    <property type="protein sequence ID" value="GAH12562.1"/>
    <property type="molecule type" value="Genomic_DNA"/>
</dbReference>
<dbReference type="AlphaFoldDB" id="X1CXK5"/>
<gene>
    <name evidence="1" type="ORF">S01H4_61639</name>
</gene>
<comment type="caution">
    <text evidence="1">The sequence shown here is derived from an EMBL/GenBank/DDBJ whole genome shotgun (WGS) entry which is preliminary data.</text>
</comment>